<feature type="signal peptide" evidence="1">
    <location>
        <begin position="1"/>
        <end position="24"/>
    </location>
</feature>
<dbReference type="GO" id="GO:0006974">
    <property type="term" value="P:DNA damage response"/>
    <property type="evidence" value="ECO:0007669"/>
    <property type="project" value="TreeGrafter"/>
</dbReference>
<name>A0AAU7CD09_9BACT</name>
<keyword evidence="1" id="KW-0732">Signal</keyword>
<dbReference type="PANTHER" id="PTHR34387:SF1">
    <property type="entry name" value="PERIPLASMIC IMMUNOGENIC PROTEIN"/>
    <property type="match status" value="1"/>
</dbReference>
<evidence type="ECO:0000256" key="1">
    <source>
        <dbReference type="SAM" id="SignalP"/>
    </source>
</evidence>
<dbReference type="Gene3D" id="3.30.110.170">
    <property type="entry name" value="Protein of unknown function (DUF541), domain 1"/>
    <property type="match status" value="1"/>
</dbReference>
<dbReference type="AlphaFoldDB" id="A0AAU7CD09"/>
<sequence length="250" mass="26685">MMRLSFTCLVALSALAVYSSPSVAEERVEKPTISVSGTGKLSAVPDIAEIQVGVRSQAPTAQAALAANSDAMNAMHAILKQSGVETKDIQTTQIQVSPEYSQPPNRPRTVNEAEFIPRIVGYRVDNTVQITARQIPKLGALLDALVMAGANQIHGISFRIDNPEKRLDEVRRSAMADAKSKATLLAEEAGVALGAPIKIIDEQGGPRPPTPLYAPRMEMMARAVAPTPIAAGEQELSVTVHVVYEIKPGK</sequence>
<dbReference type="PANTHER" id="PTHR34387">
    <property type="entry name" value="SLR1258 PROTEIN"/>
    <property type="match status" value="1"/>
</dbReference>
<dbReference type="InterPro" id="IPR052022">
    <property type="entry name" value="26kDa_periplasmic_antigen"/>
</dbReference>
<dbReference type="EMBL" id="CP155447">
    <property type="protein sequence ID" value="XBH02975.1"/>
    <property type="molecule type" value="Genomic_DNA"/>
</dbReference>
<proteinExistence type="predicted"/>
<dbReference type="Pfam" id="PF04402">
    <property type="entry name" value="SIMPL"/>
    <property type="match status" value="1"/>
</dbReference>
<dbReference type="RefSeq" id="WP_406695716.1">
    <property type="nucleotide sequence ID" value="NZ_CP155447.1"/>
</dbReference>
<accession>A0AAU7CD09</accession>
<gene>
    <name evidence="2" type="ORF">V5E97_32415</name>
</gene>
<organism evidence="2">
    <name type="scientific">Singulisphaera sp. Ch08</name>
    <dbReference type="NCBI Taxonomy" id="3120278"/>
    <lineage>
        <taxon>Bacteria</taxon>
        <taxon>Pseudomonadati</taxon>
        <taxon>Planctomycetota</taxon>
        <taxon>Planctomycetia</taxon>
        <taxon>Isosphaerales</taxon>
        <taxon>Isosphaeraceae</taxon>
        <taxon>Singulisphaera</taxon>
    </lineage>
</organism>
<evidence type="ECO:0000313" key="2">
    <source>
        <dbReference type="EMBL" id="XBH02975.1"/>
    </source>
</evidence>
<dbReference type="InterPro" id="IPR007497">
    <property type="entry name" value="SIMPL/DUF541"/>
</dbReference>
<dbReference type="Gene3D" id="3.30.70.2970">
    <property type="entry name" value="Protein of unknown function (DUF541), domain 2"/>
    <property type="match status" value="1"/>
</dbReference>
<protein>
    <submittedName>
        <fullName evidence="2">SIMPL domain-containing protein</fullName>
    </submittedName>
</protein>
<reference evidence="2" key="1">
    <citation type="submission" date="2024-05" db="EMBL/GenBank/DDBJ databases">
        <title>Planctomycetes of the genus Singulisphaera possess chitinolytic capabilities.</title>
        <authorList>
            <person name="Ivanova A."/>
        </authorList>
    </citation>
    <scope>NUCLEOTIDE SEQUENCE</scope>
    <source>
        <strain evidence="2">Ch08T</strain>
    </source>
</reference>
<feature type="chain" id="PRO_5043851298" evidence="1">
    <location>
        <begin position="25"/>
        <end position="250"/>
    </location>
</feature>